<dbReference type="RefSeq" id="WP_058472897.1">
    <property type="nucleotide sequence ID" value="NZ_CAAAIL010000007.1"/>
</dbReference>
<name>A0A378KX56_9GAMM</name>
<dbReference type="EMBL" id="UGOW01000001">
    <property type="protein sequence ID" value="STY16400.1"/>
    <property type="molecule type" value="Genomic_DNA"/>
</dbReference>
<dbReference type="STRING" id="45072.Lqua_0703"/>
<evidence type="ECO:0000256" key="1">
    <source>
        <dbReference type="SAM" id="SignalP"/>
    </source>
</evidence>
<dbReference type="OrthoDB" id="7053758at2"/>
<evidence type="ECO:0000313" key="4">
    <source>
        <dbReference type="Proteomes" id="UP000054639"/>
    </source>
</evidence>
<dbReference type="Proteomes" id="UP000054639">
    <property type="component" value="Unassembled WGS sequence"/>
</dbReference>
<protein>
    <submittedName>
        <fullName evidence="3">Protein of uncharacterized function (DUF1214)</fullName>
    </submittedName>
</protein>
<accession>A0A378KX56</accession>
<dbReference type="EMBL" id="LNYR01000006">
    <property type="protein sequence ID" value="KTD52870.1"/>
    <property type="molecule type" value="Genomic_DNA"/>
</dbReference>
<dbReference type="AlphaFoldDB" id="A0A378KX56"/>
<dbReference type="Proteomes" id="UP000254230">
    <property type="component" value="Unassembled WGS sequence"/>
</dbReference>
<reference evidence="3 5" key="2">
    <citation type="submission" date="2018-06" db="EMBL/GenBank/DDBJ databases">
        <authorList>
            <consortium name="Pathogen Informatics"/>
            <person name="Doyle S."/>
        </authorList>
    </citation>
    <scope>NUCLEOTIDE SEQUENCE [LARGE SCALE GENOMIC DNA]</scope>
    <source>
        <strain evidence="3 5">NCTC12376</strain>
    </source>
</reference>
<gene>
    <name evidence="2" type="ORF">Lqua_0703</name>
    <name evidence="3" type="ORF">NCTC12376_00182</name>
</gene>
<organism evidence="3 5">
    <name type="scientific">Legionella quateirensis</name>
    <dbReference type="NCBI Taxonomy" id="45072"/>
    <lineage>
        <taxon>Bacteria</taxon>
        <taxon>Pseudomonadati</taxon>
        <taxon>Pseudomonadota</taxon>
        <taxon>Gammaproteobacteria</taxon>
        <taxon>Legionellales</taxon>
        <taxon>Legionellaceae</taxon>
        <taxon>Legionella</taxon>
    </lineage>
</organism>
<evidence type="ECO:0000313" key="5">
    <source>
        <dbReference type="Proteomes" id="UP000254230"/>
    </source>
</evidence>
<proteinExistence type="predicted"/>
<feature type="signal peptide" evidence="1">
    <location>
        <begin position="1"/>
        <end position="28"/>
    </location>
</feature>
<reference evidence="2 4" key="1">
    <citation type="submission" date="2015-11" db="EMBL/GenBank/DDBJ databases">
        <title>Genomic analysis of 38 Legionella species identifies large and diverse effector repertoires.</title>
        <authorList>
            <person name="Burstein D."/>
            <person name="Amaro F."/>
            <person name="Zusman T."/>
            <person name="Lifshitz Z."/>
            <person name="Cohen O."/>
            <person name="Gilbert J.A."/>
            <person name="Pupko T."/>
            <person name="Shuman H.A."/>
            <person name="Segal G."/>
        </authorList>
    </citation>
    <scope>NUCLEOTIDE SEQUENCE [LARGE SCALE GENOMIC DNA]</scope>
    <source>
        <strain evidence="2 4">ATCC 49507</strain>
    </source>
</reference>
<evidence type="ECO:0000313" key="2">
    <source>
        <dbReference type="EMBL" id="KTD52870.1"/>
    </source>
</evidence>
<keyword evidence="4" id="KW-1185">Reference proteome</keyword>
<feature type="chain" id="PRO_5016837255" evidence="1">
    <location>
        <begin position="29"/>
        <end position="449"/>
    </location>
</feature>
<keyword evidence="1" id="KW-0732">Signal</keyword>
<evidence type="ECO:0000313" key="3">
    <source>
        <dbReference type="EMBL" id="STY16400.1"/>
    </source>
</evidence>
<sequence>MDVLIKHLKTACCLVILPLLCIATQIEASSNPLATQEQRDLDAKAINIFKNHAFHLLRYKAKLTYTVAYGLFVSDEAKPLMDGMIDELVFSSIQKAVNSDPYYPKVYWVDTGPRHWFGETIPGGRYSYDNPDVIYRTIPINDKVHYVIHGIRDSNGLADATFSLISNPNSQKTVAVLTSNDLVINADGTYDITIDNQPANGRVNHIQSTSSAVMLFVRNTLGDWQTNKPDELSVEVLDDSSAHKPRSDTRIYMETLKNLAESTFFYGTGALGIKTKMNKVNTFKQPSQSDDLGTLVTQASSFGHFKLNDDEALIVTINSGGAKYFVVPATNPWTITVDPGKYLCSFNNTQAIADADGQYRFVISRTDPGVYHWISTSGLHEGTMMLRWQNLPASAPTTGKASVQTELVKLSDLPSKLPQETRWVSTSERATQLADRLNAYLLRSATDVE</sequence>